<comment type="caution">
    <text evidence="1">The sequence shown here is derived from an EMBL/GenBank/DDBJ whole genome shotgun (WGS) entry which is preliminary data.</text>
</comment>
<dbReference type="Proteomes" id="UP000231252">
    <property type="component" value="Unassembled WGS sequence"/>
</dbReference>
<accession>A0A2H0XCX1</accession>
<evidence type="ECO:0000313" key="2">
    <source>
        <dbReference type="Proteomes" id="UP000231252"/>
    </source>
</evidence>
<gene>
    <name evidence="1" type="ORF">COT50_00520</name>
</gene>
<name>A0A2H0XCX1_UNCKA</name>
<reference evidence="2" key="1">
    <citation type="submission" date="2017-09" db="EMBL/GenBank/DDBJ databases">
        <title>Depth-based differentiation of microbial function through sediment-hosted aquifers and enrichment of novel symbionts in the deep terrestrial subsurface.</title>
        <authorList>
            <person name="Probst A.J."/>
            <person name="Ladd B."/>
            <person name="Jarett J.K."/>
            <person name="Geller-Mcgrath D.E."/>
            <person name="Sieber C.M.K."/>
            <person name="Emerson J.B."/>
            <person name="Anantharaman K."/>
            <person name="Thomas B.C."/>
            <person name="Malmstrom R."/>
            <person name="Stieglmeier M."/>
            <person name="Klingl A."/>
            <person name="Woyke T."/>
            <person name="Ryan C.M."/>
            <person name="Banfield J.F."/>
        </authorList>
    </citation>
    <scope>NUCLEOTIDE SEQUENCE [LARGE SCALE GENOMIC DNA]</scope>
</reference>
<feature type="non-terminal residue" evidence="1">
    <location>
        <position position="70"/>
    </location>
</feature>
<protein>
    <submittedName>
        <fullName evidence="1">Uncharacterized protein</fullName>
    </submittedName>
</protein>
<evidence type="ECO:0000313" key="1">
    <source>
        <dbReference type="EMBL" id="PIS22701.1"/>
    </source>
</evidence>
<sequence>VYAEEVWGSHAYCWANKTIFDLIWSTYGGNDWYPVTVMIGVDANGVANLQTLFANATSGGKKIYPILRLT</sequence>
<proteinExistence type="predicted"/>
<feature type="non-terminal residue" evidence="1">
    <location>
        <position position="1"/>
    </location>
</feature>
<dbReference type="AlphaFoldDB" id="A0A2H0XCX1"/>
<dbReference type="EMBL" id="PEYU01000011">
    <property type="protein sequence ID" value="PIS22701.1"/>
    <property type="molecule type" value="Genomic_DNA"/>
</dbReference>
<organism evidence="1 2">
    <name type="scientific">candidate division WWE3 bacterium CG08_land_8_20_14_0_20_41_10</name>
    <dbReference type="NCBI Taxonomy" id="1975085"/>
    <lineage>
        <taxon>Bacteria</taxon>
        <taxon>Katanobacteria</taxon>
    </lineage>
</organism>